<evidence type="ECO:0008006" key="3">
    <source>
        <dbReference type="Google" id="ProtNLM"/>
    </source>
</evidence>
<organism evidence="1 2">
    <name type="scientific">Flavobacterium ranwuense</name>
    <dbReference type="NCBI Taxonomy" id="2541725"/>
    <lineage>
        <taxon>Bacteria</taxon>
        <taxon>Pseudomonadati</taxon>
        <taxon>Bacteroidota</taxon>
        <taxon>Flavobacteriia</taxon>
        <taxon>Flavobacteriales</taxon>
        <taxon>Flavobacteriaceae</taxon>
        <taxon>Flavobacterium</taxon>
    </lineage>
</organism>
<keyword evidence="2" id="KW-1185">Reference proteome</keyword>
<dbReference type="Proteomes" id="UP000294685">
    <property type="component" value="Unassembled WGS sequence"/>
</dbReference>
<dbReference type="EMBL" id="SMLH01000010">
    <property type="protein sequence ID" value="TDE27575.1"/>
    <property type="molecule type" value="Genomic_DNA"/>
</dbReference>
<comment type="caution">
    <text evidence="1">The sequence shown here is derived from an EMBL/GenBank/DDBJ whole genome shotgun (WGS) entry which is preliminary data.</text>
</comment>
<dbReference type="Gene3D" id="2.20.110.10">
    <property type="entry name" value="Histone H3 K4-specific methyltransferase SET7/9 N-terminal domain"/>
    <property type="match status" value="1"/>
</dbReference>
<proteinExistence type="predicted"/>
<dbReference type="Pfam" id="PF07661">
    <property type="entry name" value="MORN_2"/>
    <property type="match status" value="2"/>
</dbReference>
<dbReference type="InterPro" id="IPR011652">
    <property type="entry name" value="MORN_2"/>
</dbReference>
<accession>A0ABY2DNK4</accession>
<name>A0ABY2DNK4_9FLAO</name>
<reference evidence="1 2" key="1">
    <citation type="submission" date="2019-03" db="EMBL/GenBank/DDBJ databases">
        <title>Novel species of Flavobacterium.</title>
        <authorList>
            <person name="Liu Q."/>
            <person name="Xin Y.-H."/>
        </authorList>
    </citation>
    <scope>NUCLEOTIDE SEQUENCE [LARGE SCALE GENOMIC DNA]</scope>
    <source>
        <strain evidence="1 2">LB2P22</strain>
    </source>
</reference>
<gene>
    <name evidence="1" type="ORF">E0I61_14060</name>
</gene>
<evidence type="ECO:0000313" key="2">
    <source>
        <dbReference type="Proteomes" id="UP000294685"/>
    </source>
</evidence>
<dbReference type="SUPFAM" id="SSF82185">
    <property type="entry name" value="Histone H3 K4-specific methyltransferase SET7/9 N-terminal domain"/>
    <property type="match status" value="1"/>
</dbReference>
<protein>
    <recommendedName>
        <fullName evidence="3">MORN repeat variant</fullName>
    </recommendedName>
</protein>
<sequence length="54" mass="6666">MEGEWLFYRETGQLWQIGNFKNSKKNGSFIRYDRNDEVEYQETFENDKIIKNKK</sequence>
<evidence type="ECO:0000313" key="1">
    <source>
        <dbReference type="EMBL" id="TDE27575.1"/>
    </source>
</evidence>